<organism evidence="2 3">
    <name type="scientific">Actinokineospora bangkokensis</name>
    <dbReference type="NCBI Taxonomy" id="1193682"/>
    <lineage>
        <taxon>Bacteria</taxon>
        <taxon>Bacillati</taxon>
        <taxon>Actinomycetota</taxon>
        <taxon>Actinomycetes</taxon>
        <taxon>Pseudonocardiales</taxon>
        <taxon>Pseudonocardiaceae</taxon>
        <taxon>Actinokineospora</taxon>
    </lineage>
</organism>
<dbReference type="Proteomes" id="UP000186040">
    <property type="component" value="Unassembled WGS sequence"/>
</dbReference>
<feature type="transmembrane region" description="Helical" evidence="1">
    <location>
        <begin position="18"/>
        <end position="39"/>
    </location>
</feature>
<comment type="caution">
    <text evidence="2">The sequence shown here is derived from an EMBL/GenBank/DDBJ whole genome shotgun (WGS) entry which is preliminary data.</text>
</comment>
<keyword evidence="1" id="KW-1133">Transmembrane helix</keyword>
<feature type="transmembrane region" description="Helical" evidence="1">
    <location>
        <begin position="124"/>
        <end position="144"/>
    </location>
</feature>
<name>A0A1Q9LTV1_9PSEU</name>
<feature type="transmembrane region" description="Helical" evidence="1">
    <location>
        <begin position="156"/>
        <end position="181"/>
    </location>
</feature>
<evidence type="ECO:0000256" key="1">
    <source>
        <dbReference type="SAM" id="Phobius"/>
    </source>
</evidence>
<dbReference type="STRING" id="1193682.BJP25_06710"/>
<dbReference type="AlphaFoldDB" id="A0A1Q9LTV1"/>
<evidence type="ECO:0000313" key="3">
    <source>
        <dbReference type="Proteomes" id="UP000186040"/>
    </source>
</evidence>
<evidence type="ECO:0000313" key="2">
    <source>
        <dbReference type="EMBL" id="OLR95431.1"/>
    </source>
</evidence>
<accession>A0A1Q9LTV1</accession>
<feature type="transmembrane region" description="Helical" evidence="1">
    <location>
        <begin position="83"/>
        <end position="104"/>
    </location>
</feature>
<feature type="transmembrane region" description="Helical" evidence="1">
    <location>
        <begin position="267"/>
        <end position="287"/>
    </location>
</feature>
<dbReference type="EMBL" id="MKQR01000002">
    <property type="protein sequence ID" value="OLR95431.1"/>
    <property type="molecule type" value="Genomic_DNA"/>
</dbReference>
<gene>
    <name evidence="2" type="ORF">BJP25_06710</name>
</gene>
<proteinExistence type="predicted"/>
<protein>
    <submittedName>
        <fullName evidence="2">Uncharacterized protein</fullName>
    </submittedName>
</protein>
<sequence length="294" mass="30404">MERDLASAWSGGRRVERVAYLVGAVLFAAGVVHFGVFLVDGGPWEGPVSWRKPVTFGVSFGVTVATVAWVVSRVRMGERVRVVALGLLVVASVVEVGLISVQAWRGVPSHFNFESGVDSTISMALAAGGAMIVVSAVVLLVAAFRRGAVEAAGMRVAVRAGLVLFFCALAVGAAMIARGSIAVRGGDPQLAYTTAGGLKPAHAMAMHAVLVLPVLAWVLGFARWPEIARLRVVQLALVGYAVPTVVVGVESAVGIPPSAAPVLADVVAVLGFALLALAGVLAVWGVARFPRRDI</sequence>
<keyword evidence="1" id="KW-0472">Membrane</keyword>
<feature type="transmembrane region" description="Helical" evidence="1">
    <location>
        <begin position="232"/>
        <end position="255"/>
    </location>
</feature>
<feature type="transmembrane region" description="Helical" evidence="1">
    <location>
        <begin position="201"/>
        <end position="220"/>
    </location>
</feature>
<reference evidence="2 3" key="1">
    <citation type="submission" date="2016-10" db="EMBL/GenBank/DDBJ databases">
        <title>The Draft Genome Sequence of Actinokineospora bangkokensis 44EHWT reveals the biosynthetic pathway of antifungal compounds Thailandins with unusual extender unit butylmalonyl-CoA.</title>
        <authorList>
            <person name="Greule A."/>
            <person name="Intra B."/>
            <person name="Flemming S."/>
            <person name="Rommel M.G."/>
            <person name="Panbangred W."/>
            <person name="Bechthold A."/>
        </authorList>
    </citation>
    <scope>NUCLEOTIDE SEQUENCE [LARGE SCALE GENOMIC DNA]</scope>
    <source>
        <strain evidence="2 3">44EHW</strain>
    </source>
</reference>
<keyword evidence="3" id="KW-1185">Reference proteome</keyword>
<keyword evidence="1" id="KW-0812">Transmembrane</keyword>
<feature type="transmembrane region" description="Helical" evidence="1">
    <location>
        <begin position="54"/>
        <end position="71"/>
    </location>
</feature>